<keyword evidence="12" id="KW-1185">Reference proteome</keyword>
<dbReference type="Gene3D" id="3.30.200.20">
    <property type="entry name" value="Phosphorylase Kinase, domain 1"/>
    <property type="match status" value="2"/>
</dbReference>
<comment type="catalytic activity">
    <reaction evidence="8">
        <text>L-seryl-[protein] + ATP = O-phospho-L-seryl-[protein] + ADP + H(+)</text>
        <dbReference type="Rhea" id="RHEA:17989"/>
        <dbReference type="Rhea" id="RHEA-COMP:9863"/>
        <dbReference type="Rhea" id="RHEA-COMP:11604"/>
        <dbReference type="ChEBI" id="CHEBI:15378"/>
        <dbReference type="ChEBI" id="CHEBI:29999"/>
        <dbReference type="ChEBI" id="CHEBI:30616"/>
        <dbReference type="ChEBI" id="CHEBI:83421"/>
        <dbReference type="ChEBI" id="CHEBI:456216"/>
        <dbReference type="EC" id="2.7.11.1"/>
    </reaction>
</comment>
<feature type="compositionally biased region" description="Polar residues" evidence="9">
    <location>
        <begin position="555"/>
        <end position="573"/>
    </location>
</feature>
<comment type="caution">
    <text evidence="11">The sequence shown here is derived from an EMBL/GenBank/DDBJ whole genome shotgun (WGS) entry which is preliminary data.</text>
</comment>
<keyword evidence="2" id="KW-0723">Serine/threonine-protein kinase</keyword>
<name>A0AAV0SV84_HYABA</name>
<keyword evidence="6" id="KW-0067">ATP-binding</keyword>
<dbReference type="Pfam" id="PF00069">
    <property type="entry name" value="Pkinase"/>
    <property type="match status" value="1"/>
</dbReference>
<organism evidence="11 12">
    <name type="scientific">Hyaloperonospora brassicae</name>
    <name type="common">Brassica downy mildew</name>
    <name type="synonym">Peronospora brassicae</name>
    <dbReference type="NCBI Taxonomy" id="162125"/>
    <lineage>
        <taxon>Eukaryota</taxon>
        <taxon>Sar</taxon>
        <taxon>Stramenopiles</taxon>
        <taxon>Oomycota</taxon>
        <taxon>Peronosporomycetes</taxon>
        <taxon>Peronosporales</taxon>
        <taxon>Peronosporaceae</taxon>
        <taxon>Hyaloperonospora</taxon>
    </lineage>
</organism>
<dbReference type="InterPro" id="IPR011009">
    <property type="entry name" value="Kinase-like_dom_sf"/>
</dbReference>
<sequence>MALLKTKYMPLSEADVSPERVATFDGQHITLSSCPGVSAFAMGNYLGGGIAGVVYEALDQRLKRPVAVKILNPVGYKLTSPATLRRAEVVKKGVPILGNVRNMTLDNVYWVRLPRRRELLACYAIGMNAAASTATGTAATTTVAAATGTAATTMSYGLRELTLEMCVSLWLLDHHDDELSEPRRRRQTGRTDRRRTASVLSCEEPVQEFSRTTAAAAAVSSTASSQLQQVEEEEEEEQEAQEGGGRGGRGGRRERARGERGIEEEETKHDGGGGGRRCDVDDDDDEVVVVNDVVYVIPSLPAKYRAFLQARKTIYREIAHMHKLTGNSVTGERIGGGHENVLQLYNVLEFVQPSKSTIFLVLELAYGGELFDRIRGDAGVEQEVARTYFKQLLAGVRYCHQLGIVHRDLKPENLLLSDSDVLKIADFGLSAHFIAAVSSGTSADDHNNNDENEITSRMSPSRFRRLNSIVGSPHYVAPEVLQNARYGYDGRKADMWSSGVILYGLLVGTLPFGPDLASCPRYLKFGEWLRSLPVDPHTSRLLFDVNLFHAGGPSSLKQQRQHQQPEMSPTHSSYHPTAPMLGLMLNSSSMLWNQNQAVGASPPSTSGSSSFSSDASLRKSGSSGAGSGVQPRRSVAFPTWFFPSSLSPLAAYLLASLLHPDPNKRISCEEACKSSWVLER</sequence>
<evidence type="ECO:0000313" key="12">
    <source>
        <dbReference type="Proteomes" id="UP001162031"/>
    </source>
</evidence>
<evidence type="ECO:0000256" key="8">
    <source>
        <dbReference type="ARBA" id="ARBA00048679"/>
    </source>
</evidence>
<reference evidence="11" key="1">
    <citation type="submission" date="2022-12" db="EMBL/GenBank/DDBJ databases">
        <authorList>
            <person name="Webb A."/>
        </authorList>
    </citation>
    <scope>NUCLEOTIDE SEQUENCE</scope>
    <source>
        <strain evidence="11">Hp1</strain>
    </source>
</reference>
<dbReference type="PANTHER" id="PTHR43895">
    <property type="entry name" value="CALCIUM/CALMODULIN-DEPENDENT PROTEIN KINASE KINASE-RELATED"/>
    <property type="match status" value="1"/>
</dbReference>
<dbReference type="PROSITE" id="PS50011">
    <property type="entry name" value="PROTEIN_KINASE_DOM"/>
    <property type="match status" value="1"/>
</dbReference>
<comment type="catalytic activity">
    <reaction evidence="7">
        <text>L-threonyl-[protein] + ATP = O-phospho-L-threonyl-[protein] + ADP + H(+)</text>
        <dbReference type="Rhea" id="RHEA:46608"/>
        <dbReference type="Rhea" id="RHEA-COMP:11060"/>
        <dbReference type="Rhea" id="RHEA-COMP:11605"/>
        <dbReference type="ChEBI" id="CHEBI:15378"/>
        <dbReference type="ChEBI" id="CHEBI:30013"/>
        <dbReference type="ChEBI" id="CHEBI:30616"/>
        <dbReference type="ChEBI" id="CHEBI:61977"/>
        <dbReference type="ChEBI" id="CHEBI:456216"/>
        <dbReference type="EC" id="2.7.11.1"/>
    </reaction>
</comment>
<protein>
    <recommendedName>
        <fullName evidence="1">non-specific serine/threonine protein kinase</fullName>
        <ecNumber evidence="1">2.7.11.1</ecNumber>
    </recommendedName>
</protein>
<proteinExistence type="predicted"/>
<evidence type="ECO:0000256" key="7">
    <source>
        <dbReference type="ARBA" id="ARBA00047899"/>
    </source>
</evidence>
<dbReference type="EMBL" id="CANTFL010000015">
    <property type="protein sequence ID" value="CAI5708556.1"/>
    <property type="molecule type" value="Genomic_DNA"/>
</dbReference>
<feature type="region of interest" description="Disordered" evidence="9">
    <location>
        <begin position="596"/>
        <end position="631"/>
    </location>
</feature>
<dbReference type="PROSITE" id="PS00108">
    <property type="entry name" value="PROTEIN_KINASE_ST"/>
    <property type="match status" value="1"/>
</dbReference>
<keyword evidence="4" id="KW-0547">Nucleotide-binding</keyword>
<dbReference type="GO" id="GO:0004674">
    <property type="term" value="F:protein serine/threonine kinase activity"/>
    <property type="evidence" value="ECO:0007669"/>
    <property type="project" value="UniProtKB-KW"/>
</dbReference>
<accession>A0AAV0SV84</accession>
<evidence type="ECO:0000256" key="9">
    <source>
        <dbReference type="SAM" id="MobiDB-lite"/>
    </source>
</evidence>
<dbReference type="InterPro" id="IPR000719">
    <property type="entry name" value="Prot_kinase_dom"/>
</dbReference>
<evidence type="ECO:0000259" key="10">
    <source>
        <dbReference type="PROSITE" id="PS50011"/>
    </source>
</evidence>
<dbReference type="Gene3D" id="1.10.510.10">
    <property type="entry name" value="Transferase(Phosphotransferase) domain 1"/>
    <property type="match status" value="1"/>
</dbReference>
<evidence type="ECO:0000256" key="2">
    <source>
        <dbReference type="ARBA" id="ARBA00022527"/>
    </source>
</evidence>
<dbReference type="EC" id="2.7.11.1" evidence="1"/>
<dbReference type="GO" id="GO:0007165">
    <property type="term" value="P:signal transduction"/>
    <property type="evidence" value="ECO:0007669"/>
    <property type="project" value="TreeGrafter"/>
</dbReference>
<dbReference type="PANTHER" id="PTHR43895:SF32">
    <property type="entry name" value="SERINE_THREONINE-PROTEIN KINASE CHK1"/>
    <property type="match status" value="1"/>
</dbReference>
<dbReference type="AlphaFoldDB" id="A0AAV0SV84"/>
<dbReference type="SMART" id="SM00220">
    <property type="entry name" value="S_TKc"/>
    <property type="match status" value="1"/>
</dbReference>
<evidence type="ECO:0000256" key="1">
    <source>
        <dbReference type="ARBA" id="ARBA00012513"/>
    </source>
</evidence>
<feature type="compositionally biased region" description="Low complexity" evidence="9">
    <location>
        <begin position="210"/>
        <end position="225"/>
    </location>
</feature>
<keyword evidence="3" id="KW-0808">Transferase</keyword>
<dbReference type="SUPFAM" id="SSF56112">
    <property type="entry name" value="Protein kinase-like (PK-like)"/>
    <property type="match status" value="1"/>
</dbReference>
<dbReference type="GO" id="GO:0005524">
    <property type="term" value="F:ATP binding"/>
    <property type="evidence" value="ECO:0007669"/>
    <property type="project" value="UniProtKB-KW"/>
</dbReference>
<dbReference type="Proteomes" id="UP001162031">
    <property type="component" value="Unassembled WGS sequence"/>
</dbReference>
<evidence type="ECO:0000313" key="11">
    <source>
        <dbReference type="EMBL" id="CAI5708556.1"/>
    </source>
</evidence>
<evidence type="ECO:0000256" key="5">
    <source>
        <dbReference type="ARBA" id="ARBA00022777"/>
    </source>
</evidence>
<evidence type="ECO:0000256" key="3">
    <source>
        <dbReference type="ARBA" id="ARBA00022679"/>
    </source>
</evidence>
<feature type="region of interest" description="Disordered" evidence="9">
    <location>
        <begin position="180"/>
        <end position="280"/>
    </location>
</feature>
<dbReference type="InterPro" id="IPR008271">
    <property type="entry name" value="Ser/Thr_kinase_AS"/>
</dbReference>
<feature type="compositionally biased region" description="Basic and acidic residues" evidence="9">
    <location>
        <begin position="251"/>
        <end position="279"/>
    </location>
</feature>
<keyword evidence="5" id="KW-0418">Kinase</keyword>
<feature type="domain" description="Protein kinase" evidence="10">
    <location>
        <begin position="238"/>
        <end position="677"/>
    </location>
</feature>
<gene>
    <name evidence="11" type="ORF">HBR001_LOCUS112</name>
</gene>
<feature type="compositionally biased region" description="Low complexity" evidence="9">
    <location>
        <begin position="601"/>
        <end position="620"/>
    </location>
</feature>
<evidence type="ECO:0000256" key="6">
    <source>
        <dbReference type="ARBA" id="ARBA00022840"/>
    </source>
</evidence>
<feature type="compositionally biased region" description="Acidic residues" evidence="9">
    <location>
        <begin position="230"/>
        <end position="240"/>
    </location>
</feature>
<feature type="region of interest" description="Disordered" evidence="9">
    <location>
        <begin position="553"/>
        <end position="573"/>
    </location>
</feature>
<evidence type="ECO:0000256" key="4">
    <source>
        <dbReference type="ARBA" id="ARBA00022741"/>
    </source>
</evidence>